<organism evidence="3">
    <name type="scientific">Naegleria gruberi</name>
    <name type="common">Amoeba</name>
    <dbReference type="NCBI Taxonomy" id="5762"/>
    <lineage>
        <taxon>Eukaryota</taxon>
        <taxon>Discoba</taxon>
        <taxon>Heterolobosea</taxon>
        <taxon>Tetramitia</taxon>
        <taxon>Eutetramitia</taxon>
        <taxon>Vahlkampfiidae</taxon>
        <taxon>Naegleria</taxon>
    </lineage>
</organism>
<dbReference type="AlphaFoldDB" id="D2VXN3"/>
<protein>
    <submittedName>
        <fullName evidence="2">Predicted protein</fullName>
    </submittedName>
</protein>
<evidence type="ECO:0000313" key="2">
    <source>
        <dbReference type="EMBL" id="EFC38472.1"/>
    </source>
</evidence>
<feature type="coiled-coil region" evidence="1">
    <location>
        <begin position="147"/>
        <end position="174"/>
    </location>
</feature>
<accession>D2VXN3</accession>
<dbReference type="EMBL" id="GG738907">
    <property type="protein sequence ID" value="EFC38472.1"/>
    <property type="molecule type" value="Genomic_DNA"/>
</dbReference>
<reference evidence="2 3" key="1">
    <citation type="journal article" date="2010" name="Cell">
        <title>The genome of Naegleria gruberi illuminates early eukaryotic versatility.</title>
        <authorList>
            <person name="Fritz-Laylin L.K."/>
            <person name="Prochnik S.E."/>
            <person name="Ginger M.L."/>
            <person name="Dacks J.B."/>
            <person name="Carpenter M.L."/>
            <person name="Field M.C."/>
            <person name="Kuo A."/>
            <person name="Paredez A."/>
            <person name="Chapman J."/>
            <person name="Pham J."/>
            <person name="Shu S."/>
            <person name="Neupane R."/>
            <person name="Cipriano M."/>
            <person name="Mancuso J."/>
            <person name="Tu H."/>
            <person name="Salamov A."/>
            <person name="Lindquist E."/>
            <person name="Shapiro H."/>
            <person name="Lucas S."/>
            <person name="Grigoriev I.V."/>
            <person name="Cande W.Z."/>
            <person name="Fulton C."/>
            <person name="Rokhsar D.S."/>
            <person name="Dawson S.C."/>
        </authorList>
    </citation>
    <scope>NUCLEOTIDE SEQUENCE [LARGE SCALE GENOMIC DNA]</scope>
    <source>
        <strain evidence="2 3">NEG-M</strain>
    </source>
</reference>
<dbReference type="InParanoid" id="D2VXN3"/>
<dbReference type="GeneID" id="8853906"/>
<proteinExistence type="predicted"/>
<keyword evidence="1" id="KW-0175">Coiled coil</keyword>
<dbReference type="Proteomes" id="UP000006671">
    <property type="component" value="Unassembled WGS sequence"/>
</dbReference>
<evidence type="ECO:0000313" key="3">
    <source>
        <dbReference type="Proteomes" id="UP000006671"/>
    </source>
</evidence>
<dbReference type="RefSeq" id="XP_002671216.1">
    <property type="nucleotide sequence ID" value="XM_002671170.1"/>
</dbReference>
<sequence length="483" mass="56308">MYIQANNINIGVKLNLLHKKKPTTQVEEAFDLQKFTSLQSFKEYIMEKYFKLEKTPLLQQQPEQQPEQEPLDDQKNSMILIVKVQKDWLNNNTSKPNIFKRIEGEEEWNQVIQAVLLAHTKEQSIIVGENLPKAIIVEFKLKCKPAKRMIKKQLKELKKQKKQIKKQFVSLKEENTSPSVAIVAENMYPTLNVPVEEVDNKNNTETNTLKVKRELLLEKKLKLQEMRAKLKMMKLEAKLGEDNGEKIEKKLEKHQAKLQRKKEKLEKKENHKTEKLIKKQEKRELKLKEKELKIEQSKDDVQLFEENGQALVLKPEIKKIFIDGNNMFFMNRAMRHILLELKNRKLAEDLISTTSKMYSQLSELLWNQQLHLMQVCFDSSSQQVINNPNVTFVVTSAKQEGYPSADDLLVELANRQNIACLLDSCLFVTSDRVLRQRLRSVGNGAKCVGSANWMKFIYSHLCSNTNELSLDDWLLQLLNGLNH</sequence>
<dbReference type="VEuPathDB" id="AmoebaDB:NAEGRDRAFT_73811"/>
<keyword evidence="3" id="KW-1185">Reference proteome</keyword>
<evidence type="ECO:0000256" key="1">
    <source>
        <dbReference type="SAM" id="Coils"/>
    </source>
</evidence>
<name>D2VXN3_NAEGR</name>
<gene>
    <name evidence="2" type="ORF">NAEGRDRAFT_73811</name>
</gene>
<feature type="coiled-coil region" evidence="1">
    <location>
        <begin position="216"/>
        <end position="307"/>
    </location>
</feature>
<dbReference type="KEGG" id="ngr:NAEGRDRAFT_73811"/>